<proteinExistence type="predicted"/>
<reference evidence="1" key="1">
    <citation type="submission" date="2014-09" db="EMBL/GenBank/DDBJ databases">
        <authorList>
            <person name="Magalhaes I.L.F."/>
            <person name="Oliveira U."/>
            <person name="Santos F.R."/>
            <person name="Vidigal T.H.D.A."/>
            <person name="Brescovit A.D."/>
            <person name="Santos A.J."/>
        </authorList>
    </citation>
    <scope>NUCLEOTIDE SEQUENCE</scope>
    <source>
        <tissue evidence="1">Shoot tissue taken approximately 20 cm above the soil surface</tissue>
    </source>
</reference>
<name>A0A0A9BX15_ARUDO</name>
<accession>A0A0A9BX15</accession>
<sequence length="14" mass="1663">MHRGYSIHYGLLIC</sequence>
<dbReference type="EMBL" id="GBRH01231137">
    <property type="protein sequence ID" value="JAD66758.1"/>
    <property type="molecule type" value="Transcribed_RNA"/>
</dbReference>
<evidence type="ECO:0000313" key="1">
    <source>
        <dbReference type="EMBL" id="JAD66758.1"/>
    </source>
</evidence>
<organism evidence="1">
    <name type="scientific">Arundo donax</name>
    <name type="common">Giant reed</name>
    <name type="synonym">Donax arundinaceus</name>
    <dbReference type="NCBI Taxonomy" id="35708"/>
    <lineage>
        <taxon>Eukaryota</taxon>
        <taxon>Viridiplantae</taxon>
        <taxon>Streptophyta</taxon>
        <taxon>Embryophyta</taxon>
        <taxon>Tracheophyta</taxon>
        <taxon>Spermatophyta</taxon>
        <taxon>Magnoliopsida</taxon>
        <taxon>Liliopsida</taxon>
        <taxon>Poales</taxon>
        <taxon>Poaceae</taxon>
        <taxon>PACMAD clade</taxon>
        <taxon>Arundinoideae</taxon>
        <taxon>Arundineae</taxon>
        <taxon>Arundo</taxon>
    </lineage>
</organism>
<protein>
    <submittedName>
        <fullName evidence="1">Uncharacterized protein</fullName>
    </submittedName>
</protein>
<reference evidence="1" key="2">
    <citation type="journal article" date="2015" name="Data Brief">
        <title>Shoot transcriptome of the giant reed, Arundo donax.</title>
        <authorList>
            <person name="Barrero R.A."/>
            <person name="Guerrero F.D."/>
            <person name="Moolhuijzen P."/>
            <person name="Goolsby J.A."/>
            <person name="Tidwell J."/>
            <person name="Bellgard S.E."/>
            <person name="Bellgard M.I."/>
        </authorList>
    </citation>
    <scope>NUCLEOTIDE SEQUENCE</scope>
    <source>
        <tissue evidence="1">Shoot tissue taken approximately 20 cm above the soil surface</tissue>
    </source>
</reference>